<dbReference type="SUPFAM" id="SSF51735">
    <property type="entry name" value="NAD(P)-binding Rossmann-fold domains"/>
    <property type="match status" value="1"/>
</dbReference>
<sequence>MTDQKKYINKLQDTRVLVIGGSSGIGFAVAEAVLEYGAQVTISSSNPKRVEASISKLKSSYPSAASKVHGLPADLSKPDTLEDVLKQLFEDTVKAMGGEKLDHVIFTAGDALAQMKLNDVTVEKIYQAGQIRFIAPLLVGKFLPTYLNQSYKSSYTITTGSVSEHPIPDWTVVGSFAGGLLSMVRGLALDLKPARVNGVSPGAVNTELWDTIPEDHRKGMMKSFEDKMPTGRVPLPEDVAETYLGLLKDVNMDGVTVSTNGGAMLM</sequence>
<dbReference type="PANTHER" id="PTHR43477:SF1">
    <property type="entry name" value="DIHYDROANTICAPSIN 7-DEHYDROGENASE"/>
    <property type="match status" value="1"/>
</dbReference>
<dbReference type="CDD" id="cd05233">
    <property type="entry name" value="SDR_c"/>
    <property type="match status" value="1"/>
</dbReference>
<dbReference type="EMBL" id="ML977520">
    <property type="protein sequence ID" value="KAF2124298.1"/>
    <property type="molecule type" value="Genomic_DNA"/>
</dbReference>
<protein>
    <submittedName>
        <fullName evidence="4">Short chain dehydrogenase</fullName>
    </submittedName>
</protein>
<dbReference type="GeneID" id="54404904"/>
<dbReference type="GO" id="GO:0016491">
    <property type="term" value="F:oxidoreductase activity"/>
    <property type="evidence" value="ECO:0007669"/>
    <property type="project" value="UniProtKB-KW"/>
</dbReference>
<keyword evidence="3" id="KW-0560">Oxidoreductase</keyword>
<dbReference type="RefSeq" id="XP_033518691.1">
    <property type="nucleotide sequence ID" value="XM_033664472.1"/>
</dbReference>
<dbReference type="InterPro" id="IPR057571">
    <property type="entry name" value="SDR_PhqE-like"/>
</dbReference>
<evidence type="ECO:0000256" key="3">
    <source>
        <dbReference type="ARBA" id="ARBA00023002"/>
    </source>
</evidence>
<accession>A0A6A6A0R3</accession>
<dbReference type="InterPro" id="IPR002347">
    <property type="entry name" value="SDR_fam"/>
</dbReference>
<keyword evidence="5" id="KW-1185">Reference proteome</keyword>
<dbReference type="PRINTS" id="PR00081">
    <property type="entry name" value="GDHRDH"/>
</dbReference>
<organism evidence="4 5">
    <name type="scientific">Dothidotthia symphoricarpi CBS 119687</name>
    <dbReference type="NCBI Taxonomy" id="1392245"/>
    <lineage>
        <taxon>Eukaryota</taxon>
        <taxon>Fungi</taxon>
        <taxon>Dikarya</taxon>
        <taxon>Ascomycota</taxon>
        <taxon>Pezizomycotina</taxon>
        <taxon>Dothideomycetes</taxon>
        <taxon>Pleosporomycetidae</taxon>
        <taxon>Pleosporales</taxon>
        <taxon>Dothidotthiaceae</taxon>
        <taxon>Dothidotthia</taxon>
    </lineage>
</organism>
<proteinExistence type="inferred from homology"/>
<dbReference type="OrthoDB" id="294295at2759"/>
<evidence type="ECO:0000313" key="5">
    <source>
        <dbReference type="Proteomes" id="UP000799771"/>
    </source>
</evidence>
<dbReference type="AlphaFoldDB" id="A0A6A6A0R3"/>
<comment type="similarity">
    <text evidence="1">Belongs to the short-chain dehydrogenases/reductases (SDR) family.</text>
</comment>
<dbReference type="InterPro" id="IPR036291">
    <property type="entry name" value="NAD(P)-bd_dom_sf"/>
</dbReference>
<dbReference type="Pfam" id="PF23441">
    <property type="entry name" value="SDR"/>
    <property type="match status" value="1"/>
</dbReference>
<keyword evidence="2" id="KW-0521">NADP</keyword>
<dbReference type="PANTHER" id="PTHR43477">
    <property type="entry name" value="DIHYDROANTICAPSIN 7-DEHYDROGENASE"/>
    <property type="match status" value="1"/>
</dbReference>
<reference evidence="4" key="1">
    <citation type="journal article" date="2020" name="Stud. Mycol.">
        <title>101 Dothideomycetes genomes: a test case for predicting lifestyles and emergence of pathogens.</title>
        <authorList>
            <person name="Haridas S."/>
            <person name="Albert R."/>
            <person name="Binder M."/>
            <person name="Bloem J."/>
            <person name="Labutti K."/>
            <person name="Salamov A."/>
            <person name="Andreopoulos B."/>
            <person name="Baker S."/>
            <person name="Barry K."/>
            <person name="Bills G."/>
            <person name="Bluhm B."/>
            <person name="Cannon C."/>
            <person name="Castanera R."/>
            <person name="Culley D."/>
            <person name="Daum C."/>
            <person name="Ezra D."/>
            <person name="Gonzalez J."/>
            <person name="Henrissat B."/>
            <person name="Kuo A."/>
            <person name="Liang C."/>
            <person name="Lipzen A."/>
            <person name="Lutzoni F."/>
            <person name="Magnuson J."/>
            <person name="Mondo S."/>
            <person name="Nolan M."/>
            <person name="Ohm R."/>
            <person name="Pangilinan J."/>
            <person name="Park H.-J."/>
            <person name="Ramirez L."/>
            <person name="Alfaro M."/>
            <person name="Sun H."/>
            <person name="Tritt A."/>
            <person name="Yoshinaga Y."/>
            <person name="Zwiers L.-H."/>
            <person name="Turgeon B."/>
            <person name="Goodwin S."/>
            <person name="Spatafora J."/>
            <person name="Crous P."/>
            <person name="Grigoriev I."/>
        </authorList>
    </citation>
    <scope>NUCLEOTIDE SEQUENCE</scope>
    <source>
        <strain evidence="4">CBS 119687</strain>
    </source>
</reference>
<evidence type="ECO:0000256" key="1">
    <source>
        <dbReference type="ARBA" id="ARBA00006484"/>
    </source>
</evidence>
<gene>
    <name evidence="4" type="ORF">P153DRAFT_302816</name>
</gene>
<name>A0A6A6A0R3_9PLEO</name>
<dbReference type="Proteomes" id="UP000799771">
    <property type="component" value="Unassembled WGS sequence"/>
</dbReference>
<evidence type="ECO:0000256" key="2">
    <source>
        <dbReference type="ARBA" id="ARBA00022857"/>
    </source>
</evidence>
<dbReference type="Gene3D" id="3.40.50.720">
    <property type="entry name" value="NAD(P)-binding Rossmann-like Domain"/>
    <property type="match status" value="1"/>
</dbReference>
<evidence type="ECO:0000313" key="4">
    <source>
        <dbReference type="EMBL" id="KAF2124298.1"/>
    </source>
</evidence>
<dbReference type="InterPro" id="IPR051122">
    <property type="entry name" value="SDR_DHRS6-like"/>
</dbReference>